<gene>
    <name evidence="1" type="ORF">LCGC14_0850270</name>
</gene>
<evidence type="ECO:0000313" key="1">
    <source>
        <dbReference type="EMBL" id="KKN28837.1"/>
    </source>
</evidence>
<comment type="caution">
    <text evidence="1">The sequence shown here is derived from an EMBL/GenBank/DDBJ whole genome shotgun (WGS) entry which is preliminary data.</text>
</comment>
<dbReference type="AlphaFoldDB" id="A0A0F9PVU4"/>
<proteinExistence type="predicted"/>
<sequence>MACSTNGQLMPPVMGAAAFLMVEYVGI</sequence>
<name>A0A0F9PVU4_9ZZZZ</name>
<protein>
    <submittedName>
        <fullName evidence="1">Uncharacterized protein</fullName>
    </submittedName>
</protein>
<organism evidence="1">
    <name type="scientific">marine sediment metagenome</name>
    <dbReference type="NCBI Taxonomy" id="412755"/>
    <lineage>
        <taxon>unclassified sequences</taxon>
        <taxon>metagenomes</taxon>
        <taxon>ecological metagenomes</taxon>
    </lineage>
</organism>
<feature type="non-terminal residue" evidence="1">
    <location>
        <position position="27"/>
    </location>
</feature>
<accession>A0A0F9PVU4</accession>
<reference evidence="1" key="1">
    <citation type="journal article" date="2015" name="Nature">
        <title>Complex archaea that bridge the gap between prokaryotes and eukaryotes.</title>
        <authorList>
            <person name="Spang A."/>
            <person name="Saw J.H."/>
            <person name="Jorgensen S.L."/>
            <person name="Zaremba-Niedzwiedzka K."/>
            <person name="Martijn J."/>
            <person name="Lind A.E."/>
            <person name="van Eijk R."/>
            <person name="Schleper C."/>
            <person name="Guy L."/>
            <person name="Ettema T.J."/>
        </authorList>
    </citation>
    <scope>NUCLEOTIDE SEQUENCE</scope>
</reference>
<dbReference type="EMBL" id="LAZR01002531">
    <property type="protein sequence ID" value="KKN28837.1"/>
    <property type="molecule type" value="Genomic_DNA"/>
</dbReference>